<dbReference type="EMBL" id="CP021112">
    <property type="protein sequence ID" value="ARP99566.1"/>
    <property type="molecule type" value="Genomic_DNA"/>
</dbReference>
<gene>
    <name evidence="2" type="ORF">CAK95_11080</name>
</gene>
<organism evidence="2 3">
    <name type="scientific">Pseudorhodoplanes sinuspersici</name>
    <dbReference type="NCBI Taxonomy" id="1235591"/>
    <lineage>
        <taxon>Bacteria</taxon>
        <taxon>Pseudomonadati</taxon>
        <taxon>Pseudomonadota</taxon>
        <taxon>Alphaproteobacteria</taxon>
        <taxon>Hyphomicrobiales</taxon>
        <taxon>Pseudorhodoplanes</taxon>
    </lineage>
</organism>
<accession>A0A1W6ZQ93</accession>
<feature type="region of interest" description="Disordered" evidence="1">
    <location>
        <begin position="118"/>
        <end position="139"/>
    </location>
</feature>
<dbReference type="PROSITE" id="PS51257">
    <property type="entry name" value="PROKAR_LIPOPROTEIN"/>
    <property type="match status" value="1"/>
</dbReference>
<dbReference type="RefSeq" id="WP_086087975.1">
    <property type="nucleotide sequence ID" value="NZ_CP021112.1"/>
</dbReference>
<keyword evidence="3" id="KW-1185">Reference proteome</keyword>
<proteinExistence type="predicted"/>
<protein>
    <submittedName>
        <fullName evidence="2">Uncharacterized protein</fullName>
    </submittedName>
</protein>
<feature type="compositionally biased region" description="Basic and acidic residues" evidence="1">
    <location>
        <begin position="123"/>
        <end position="136"/>
    </location>
</feature>
<dbReference type="KEGG" id="psin:CAK95_11080"/>
<dbReference type="AlphaFoldDB" id="A0A1W6ZQ93"/>
<evidence type="ECO:0000313" key="3">
    <source>
        <dbReference type="Proteomes" id="UP000194137"/>
    </source>
</evidence>
<reference evidence="2 3" key="1">
    <citation type="submission" date="2017-05" db="EMBL/GenBank/DDBJ databases">
        <title>Full genome sequence of Pseudorhodoplanes sinuspersici.</title>
        <authorList>
            <person name="Dastgheib S.M.M."/>
            <person name="Shavandi M."/>
            <person name="Tirandaz H."/>
        </authorList>
    </citation>
    <scope>NUCLEOTIDE SEQUENCE [LARGE SCALE GENOMIC DNA]</scope>
    <source>
        <strain evidence="2 3">RIPI110</strain>
    </source>
</reference>
<evidence type="ECO:0000313" key="2">
    <source>
        <dbReference type="EMBL" id="ARP99566.1"/>
    </source>
</evidence>
<sequence>MWRKTVCAGSGIILACAAIYGLSSLDTRSTAANFDLRWLYPASKADRLPLVQLRSINVDNVVMAFNVPSASTTIAARGPTLIGTEWYRSKNGQNAPVARSVQASPVRVRTIPVNPVRTVPLNEKPDTKDAKDKDKLPVGCEPAFSPVTTPSMAHISSRCDA</sequence>
<dbReference type="Proteomes" id="UP000194137">
    <property type="component" value="Chromosome"/>
</dbReference>
<evidence type="ECO:0000256" key="1">
    <source>
        <dbReference type="SAM" id="MobiDB-lite"/>
    </source>
</evidence>
<name>A0A1W6ZQ93_9HYPH</name>